<evidence type="ECO:0000313" key="1">
    <source>
        <dbReference type="EMBL" id="WOD14516.1"/>
    </source>
</evidence>
<accession>A0ABZ0EBB2</accession>
<protein>
    <recommendedName>
        <fullName evidence="3">Zinc ribbon domain-containing protein</fullName>
    </recommendedName>
</protein>
<reference evidence="1 2" key="1">
    <citation type="submission" date="2023-10" db="EMBL/GenBank/DDBJ databases">
        <title>Surface-active antibiotics is a multifunctional adaptation for post-fire microbes.</title>
        <authorList>
            <person name="Liu M.D."/>
            <person name="Du Y."/>
            <person name="Koupaei S.K."/>
            <person name="Kim N.R."/>
            <person name="Zhang W."/>
            <person name="Traxler M.F."/>
        </authorList>
    </citation>
    <scope>NUCLEOTIDE SEQUENCE [LARGE SCALE GENOMIC DNA]</scope>
    <source>
        <strain evidence="1 2">F3</strain>
    </source>
</reference>
<evidence type="ECO:0000313" key="2">
    <source>
        <dbReference type="Proteomes" id="UP001302652"/>
    </source>
</evidence>
<gene>
    <name evidence="1" type="ORF">RW095_03430</name>
</gene>
<sequence>MSNVTLLCLPIEKLFQSITPRVEPGCVITRPFPWLAIVPVPATYVPPCGSTPGASVAWAKLEYLIFVLSIHQAQWAIQLGFGDVNSAMKRMHATSSDDLPCECGLPAKPGQRYCPICFGG</sequence>
<name>A0ABZ0EBB2_9BURK</name>
<organism evidence="1 2">
    <name type="scientific">Paraburkholderia kirstenboschensis</name>
    <dbReference type="NCBI Taxonomy" id="1245436"/>
    <lineage>
        <taxon>Bacteria</taxon>
        <taxon>Pseudomonadati</taxon>
        <taxon>Pseudomonadota</taxon>
        <taxon>Betaproteobacteria</taxon>
        <taxon>Burkholderiales</taxon>
        <taxon>Burkholderiaceae</taxon>
        <taxon>Paraburkholderia</taxon>
    </lineage>
</organism>
<dbReference type="Proteomes" id="UP001302652">
    <property type="component" value="Chromosome 3"/>
</dbReference>
<keyword evidence="2" id="KW-1185">Reference proteome</keyword>
<evidence type="ECO:0008006" key="3">
    <source>
        <dbReference type="Google" id="ProtNLM"/>
    </source>
</evidence>
<dbReference type="EMBL" id="CP136511">
    <property type="protein sequence ID" value="WOD14516.1"/>
    <property type="molecule type" value="Genomic_DNA"/>
</dbReference>
<proteinExistence type="predicted"/>